<evidence type="ECO:0000313" key="1">
    <source>
        <dbReference type="EMBL" id="GAG26926.1"/>
    </source>
</evidence>
<accession>X0XPQ1</accession>
<dbReference type="GO" id="GO:0003677">
    <property type="term" value="F:DNA binding"/>
    <property type="evidence" value="ECO:0007669"/>
    <property type="project" value="InterPro"/>
</dbReference>
<name>X0XPQ1_9ZZZZ</name>
<dbReference type="SUPFAM" id="SSF143422">
    <property type="entry name" value="Transposase IS200-like"/>
    <property type="match status" value="1"/>
</dbReference>
<comment type="caution">
    <text evidence="1">The sequence shown here is derived from an EMBL/GenBank/DDBJ whole genome shotgun (WGS) entry which is preliminary data.</text>
</comment>
<dbReference type="GO" id="GO:0004803">
    <property type="term" value="F:transposase activity"/>
    <property type="evidence" value="ECO:0007669"/>
    <property type="project" value="InterPro"/>
</dbReference>
<dbReference type="InterPro" id="IPR036515">
    <property type="entry name" value="Transposase_17_sf"/>
</dbReference>
<gene>
    <name evidence="1" type="ORF">S01H1_48167</name>
</gene>
<dbReference type="GO" id="GO:0006313">
    <property type="term" value="P:DNA transposition"/>
    <property type="evidence" value="ECO:0007669"/>
    <property type="project" value="InterPro"/>
</dbReference>
<protein>
    <recommendedName>
        <fullName evidence="2">Transposase IS200-like domain-containing protein</fullName>
    </recommendedName>
</protein>
<dbReference type="EMBL" id="BARS01030925">
    <property type="protein sequence ID" value="GAG26926.1"/>
    <property type="molecule type" value="Genomic_DNA"/>
</dbReference>
<dbReference type="AlphaFoldDB" id="X0XPQ1"/>
<organism evidence="1">
    <name type="scientific">marine sediment metagenome</name>
    <dbReference type="NCBI Taxonomy" id="412755"/>
    <lineage>
        <taxon>unclassified sequences</taxon>
        <taxon>metagenomes</taxon>
        <taxon>ecological metagenomes</taxon>
    </lineage>
</organism>
<sequence length="147" mass="17112">MRKTLGYMLTWPTYGTWLQGDERGYVKKGKILGENSKLKKANVESMPRNEVRLNKKQQEIVKEAIFKEAEKTKEKILALAVCSNRIHMVLRYAIKPIEKSAGRFKNAARVALQKDGFIGSVWARGFDKRYCFDEKSLKNRIEYVEKH</sequence>
<evidence type="ECO:0008006" key="2">
    <source>
        <dbReference type="Google" id="ProtNLM"/>
    </source>
</evidence>
<reference evidence="1" key="1">
    <citation type="journal article" date="2014" name="Front. Microbiol.">
        <title>High frequency of phylogenetically diverse reductive dehalogenase-homologous genes in deep subseafloor sedimentary metagenomes.</title>
        <authorList>
            <person name="Kawai M."/>
            <person name="Futagami T."/>
            <person name="Toyoda A."/>
            <person name="Takaki Y."/>
            <person name="Nishi S."/>
            <person name="Hori S."/>
            <person name="Arai W."/>
            <person name="Tsubouchi T."/>
            <person name="Morono Y."/>
            <person name="Uchiyama I."/>
            <person name="Ito T."/>
            <person name="Fujiyama A."/>
            <person name="Inagaki F."/>
            <person name="Takami H."/>
        </authorList>
    </citation>
    <scope>NUCLEOTIDE SEQUENCE</scope>
    <source>
        <strain evidence="1">Expedition CK06-06</strain>
    </source>
</reference>
<proteinExistence type="predicted"/>
<dbReference type="Gene3D" id="3.30.70.1290">
    <property type="entry name" value="Transposase IS200-like"/>
    <property type="match status" value="1"/>
</dbReference>